<organism evidence="2 3">
    <name type="scientific">Zoogloea oleivorans</name>
    <dbReference type="NCBI Taxonomy" id="1552750"/>
    <lineage>
        <taxon>Bacteria</taxon>
        <taxon>Pseudomonadati</taxon>
        <taxon>Pseudomonadota</taxon>
        <taxon>Betaproteobacteria</taxon>
        <taxon>Rhodocyclales</taxon>
        <taxon>Zoogloeaceae</taxon>
        <taxon>Zoogloea</taxon>
    </lineage>
</organism>
<dbReference type="SUPFAM" id="SSF47413">
    <property type="entry name" value="lambda repressor-like DNA-binding domains"/>
    <property type="match status" value="1"/>
</dbReference>
<dbReference type="InterPro" id="IPR001387">
    <property type="entry name" value="Cro/C1-type_HTH"/>
</dbReference>
<evidence type="ECO:0000313" key="2">
    <source>
        <dbReference type="EMBL" id="TYC61336.1"/>
    </source>
</evidence>
<feature type="domain" description="HTH cro/C1-type" evidence="1">
    <location>
        <begin position="25"/>
        <end position="82"/>
    </location>
</feature>
<reference evidence="2 3" key="1">
    <citation type="submission" date="2019-01" db="EMBL/GenBank/DDBJ databases">
        <title>Zoogloea oleivorans genome sequencing and assembly.</title>
        <authorList>
            <person name="Tancsics A."/>
            <person name="Farkas M."/>
            <person name="Kriszt B."/>
            <person name="Maroti G."/>
            <person name="Horvath B."/>
        </authorList>
    </citation>
    <scope>NUCLEOTIDE SEQUENCE [LARGE SCALE GENOMIC DNA]</scope>
    <source>
        <strain evidence="2 3">Buc</strain>
    </source>
</reference>
<dbReference type="Gene3D" id="1.10.260.40">
    <property type="entry name" value="lambda repressor-like DNA-binding domains"/>
    <property type="match status" value="1"/>
</dbReference>
<sequence>MRVIQEAPPIRHAQAELVKTIGLRLKASRELCNLSLSEAARRLGYANPSKLSKVENATDTNSVPIRLIRDAARIYEVSTEYLFGLSDDFEAGVPRGMTPHLLDQWDRMRSRDLQALIALQKKIEAATSVIPTIQRDAQNVIDAINRLTDLNGDEFLELRGGSILTAAANRLKKSAGDALEAERRLHLVLAEPAAIESTDET</sequence>
<name>A0A6C2D5R2_9RHOO</name>
<dbReference type="GO" id="GO:0003677">
    <property type="term" value="F:DNA binding"/>
    <property type="evidence" value="ECO:0007669"/>
    <property type="project" value="InterPro"/>
</dbReference>
<evidence type="ECO:0000313" key="3">
    <source>
        <dbReference type="Proteomes" id="UP000389128"/>
    </source>
</evidence>
<dbReference type="PROSITE" id="PS50943">
    <property type="entry name" value="HTH_CROC1"/>
    <property type="match status" value="1"/>
</dbReference>
<comment type="caution">
    <text evidence="2">The sequence shown here is derived from an EMBL/GenBank/DDBJ whole genome shotgun (WGS) entry which is preliminary data.</text>
</comment>
<dbReference type="CDD" id="cd00093">
    <property type="entry name" value="HTH_XRE"/>
    <property type="match status" value="1"/>
</dbReference>
<evidence type="ECO:0000259" key="1">
    <source>
        <dbReference type="PROSITE" id="PS50943"/>
    </source>
</evidence>
<dbReference type="EMBL" id="SDKK01000003">
    <property type="protein sequence ID" value="TYC61336.1"/>
    <property type="molecule type" value="Genomic_DNA"/>
</dbReference>
<dbReference type="OrthoDB" id="9090778at2"/>
<dbReference type="AlphaFoldDB" id="A0A6C2D5R2"/>
<gene>
    <name evidence="2" type="ORF">ETQ85_04585</name>
</gene>
<dbReference type="RefSeq" id="WP_148577871.1">
    <property type="nucleotide sequence ID" value="NZ_SDKK01000003.1"/>
</dbReference>
<keyword evidence="3" id="KW-1185">Reference proteome</keyword>
<protein>
    <submittedName>
        <fullName evidence="2">XRE family transcriptional regulator</fullName>
    </submittedName>
</protein>
<accession>A0A6C2D5R2</accession>
<dbReference type="InterPro" id="IPR010982">
    <property type="entry name" value="Lambda_DNA-bd_dom_sf"/>
</dbReference>
<dbReference type="SMART" id="SM00530">
    <property type="entry name" value="HTH_XRE"/>
    <property type="match status" value="1"/>
</dbReference>
<dbReference type="Pfam" id="PF13560">
    <property type="entry name" value="HTH_31"/>
    <property type="match status" value="1"/>
</dbReference>
<proteinExistence type="predicted"/>
<dbReference type="Proteomes" id="UP000389128">
    <property type="component" value="Unassembled WGS sequence"/>
</dbReference>